<accession>A0A1W2E0S9</accession>
<dbReference type="AlphaFoldDB" id="A0A1W2E0S9"/>
<evidence type="ECO:0000259" key="5">
    <source>
        <dbReference type="PROSITE" id="PS50893"/>
    </source>
</evidence>
<dbReference type="SUPFAM" id="SSF52540">
    <property type="entry name" value="P-loop containing nucleoside triphosphate hydrolases"/>
    <property type="match status" value="1"/>
</dbReference>
<dbReference type="EMBL" id="FWXR01000019">
    <property type="protein sequence ID" value="SMD03002.1"/>
    <property type="molecule type" value="Genomic_DNA"/>
</dbReference>
<feature type="domain" description="ABC transporter" evidence="5">
    <location>
        <begin position="21"/>
        <end position="239"/>
    </location>
</feature>
<sequence length="252" mass="28178">MSNPSKPVRPAGAPSALEVLVRDKRFRGADGVLVHAIDEIAFDVPAGSFTTLIGPSGCGKTTTLRIILGLDDDFAGHIRLPEKEGRTAVVFQEPRLLPWRTAEDNVRLALPDAMESENLDDLFAIVGLSEMRNRYPSELSLGLARRVALARAFAIKPSLLLLDEPFVSLDEMTATRLRQLLVTVWSARRTTALMVTHNLREAVQLSDRIVFLTERPARIRGVEVIDRDRSARDADWRERTVRDLDRRYSGVL</sequence>
<evidence type="ECO:0000256" key="3">
    <source>
        <dbReference type="ARBA" id="ARBA00022741"/>
    </source>
</evidence>
<dbReference type="InterPro" id="IPR027417">
    <property type="entry name" value="P-loop_NTPase"/>
</dbReference>
<dbReference type="RefSeq" id="WP_084411795.1">
    <property type="nucleotide sequence ID" value="NZ_FWXR01000019.1"/>
</dbReference>
<dbReference type="PROSITE" id="PS50893">
    <property type="entry name" value="ABC_TRANSPORTER_2"/>
    <property type="match status" value="1"/>
</dbReference>
<comment type="similarity">
    <text evidence="1">Belongs to the ABC transporter superfamily.</text>
</comment>
<proteinExistence type="inferred from homology"/>
<dbReference type="STRING" id="937218.SAMN06297251_11969"/>
<dbReference type="InterPro" id="IPR003439">
    <property type="entry name" value="ABC_transporter-like_ATP-bd"/>
</dbReference>
<keyword evidence="4 6" id="KW-0067">ATP-binding</keyword>
<evidence type="ECO:0000256" key="4">
    <source>
        <dbReference type="ARBA" id="ARBA00022840"/>
    </source>
</evidence>
<keyword evidence="2" id="KW-0813">Transport</keyword>
<reference evidence="6 7" key="1">
    <citation type="submission" date="2017-04" db="EMBL/GenBank/DDBJ databases">
        <authorList>
            <person name="Afonso C.L."/>
            <person name="Miller P.J."/>
            <person name="Scott M.A."/>
            <person name="Spackman E."/>
            <person name="Goraichik I."/>
            <person name="Dimitrov K.M."/>
            <person name="Suarez D.L."/>
            <person name="Swayne D.E."/>
        </authorList>
    </citation>
    <scope>NUCLEOTIDE SEQUENCE [LARGE SCALE GENOMIC DNA]</scope>
    <source>
        <strain evidence="6 7">CGMCC 1.10972</strain>
    </source>
</reference>
<dbReference type="GO" id="GO:0016887">
    <property type="term" value="F:ATP hydrolysis activity"/>
    <property type="evidence" value="ECO:0007669"/>
    <property type="project" value="InterPro"/>
</dbReference>
<dbReference type="PANTHER" id="PTHR42788:SF19">
    <property type="entry name" value="ALIPHATIC SULFONATES IMPORT ATP-BINDING PROTEIN SSUB 2"/>
    <property type="match status" value="1"/>
</dbReference>
<name>A0A1W2E0S9_9HYPH</name>
<dbReference type="InterPro" id="IPR003593">
    <property type="entry name" value="AAA+_ATPase"/>
</dbReference>
<dbReference type="Gene3D" id="3.40.50.300">
    <property type="entry name" value="P-loop containing nucleotide triphosphate hydrolases"/>
    <property type="match status" value="1"/>
</dbReference>
<evidence type="ECO:0000256" key="2">
    <source>
        <dbReference type="ARBA" id="ARBA00022448"/>
    </source>
</evidence>
<dbReference type="Proteomes" id="UP000192656">
    <property type="component" value="Unassembled WGS sequence"/>
</dbReference>
<evidence type="ECO:0000313" key="6">
    <source>
        <dbReference type="EMBL" id="SMD03002.1"/>
    </source>
</evidence>
<dbReference type="InterPro" id="IPR050166">
    <property type="entry name" value="ABC_transporter_ATP-bind"/>
</dbReference>
<protein>
    <submittedName>
        <fullName evidence="6">NitT/TauT family transport system ATP-binding protein</fullName>
    </submittedName>
</protein>
<dbReference type="SMART" id="SM00382">
    <property type="entry name" value="AAA"/>
    <property type="match status" value="1"/>
</dbReference>
<organism evidence="6 7">
    <name type="scientific">Fulvimarina manganoxydans</name>
    <dbReference type="NCBI Taxonomy" id="937218"/>
    <lineage>
        <taxon>Bacteria</taxon>
        <taxon>Pseudomonadati</taxon>
        <taxon>Pseudomonadota</taxon>
        <taxon>Alphaproteobacteria</taxon>
        <taxon>Hyphomicrobiales</taxon>
        <taxon>Aurantimonadaceae</taxon>
        <taxon>Fulvimarina</taxon>
    </lineage>
</organism>
<evidence type="ECO:0000256" key="1">
    <source>
        <dbReference type="ARBA" id="ARBA00005417"/>
    </source>
</evidence>
<gene>
    <name evidence="6" type="ORF">SAMN06297251_11969</name>
</gene>
<dbReference type="PANTHER" id="PTHR42788">
    <property type="entry name" value="TAURINE IMPORT ATP-BINDING PROTEIN-RELATED"/>
    <property type="match status" value="1"/>
</dbReference>
<keyword evidence="3" id="KW-0547">Nucleotide-binding</keyword>
<dbReference type="Pfam" id="PF00005">
    <property type="entry name" value="ABC_tran"/>
    <property type="match status" value="1"/>
</dbReference>
<keyword evidence="7" id="KW-1185">Reference proteome</keyword>
<dbReference type="GO" id="GO:0005524">
    <property type="term" value="F:ATP binding"/>
    <property type="evidence" value="ECO:0007669"/>
    <property type="project" value="UniProtKB-KW"/>
</dbReference>
<dbReference type="OrthoDB" id="9807242at2"/>
<evidence type="ECO:0000313" key="7">
    <source>
        <dbReference type="Proteomes" id="UP000192656"/>
    </source>
</evidence>